<dbReference type="STRING" id="147645.A6J80_19940"/>
<dbReference type="InterPro" id="IPR012042">
    <property type="entry name" value="NeuTTM/CthTTM-like"/>
</dbReference>
<keyword evidence="3" id="KW-1185">Reference proteome</keyword>
<dbReference type="InterPro" id="IPR033469">
    <property type="entry name" value="CYTH-like_dom_sf"/>
</dbReference>
<dbReference type="Proteomes" id="UP000191257">
    <property type="component" value="Chromosome"/>
</dbReference>
<dbReference type="EMBL" id="CP020442">
    <property type="protein sequence ID" value="ARC38332.1"/>
    <property type="molecule type" value="Genomic_DNA"/>
</dbReference>
<feature type="domain" description="CYTH" evidence="1">
    <location>
        <begin position="2"/>
        <end position="151"/>
    </location>
</feature>
<dbReference type="PANTHER" id="PTHR40114:SF1">
    <property type="entry name" value="SLR0698 PROTEIN"/>
    <property type="match status" value="1"/>
</dbReference>
<organism evidence="2 3">
    <name type="scientific">Paracoccus yeei</name>
    <dbReference type="NCBI Taxonomy" id="147645"/>
    <lineage>
        <taxon>Bacteria</taxon>
        <taxon>Pseudomonadati</taxon>
        <taxon>Pseudomonadota</taxon>
        <taxon>Alphaproteobacteria</taxon>
        <taxon>Rhodobacterales</taxon>
        <taxon>Paracoccaceae</taxon>
        <taxon>Paracoccus</taxon>
    </lineage>
</organism>
<reference evidence="2" key="1">
    <citation type="submission" date="2017-12" db="EMBL/GenBank/DDBJ databases">
        <title>FDA dAtabase for Regulatory Grade micrObial Sequences (FDA-ARGOS): Supporting development and validation of Infectious Disease Dx tests.</title>
        <authorList>
            <person name="Campos J."/>
            <person name="Goldberg B."/>
            <person name="Tallon L."/>
            <person name="Sadzewicz L."/>
            <person name="Sengamalay N."/>
            <person name="Ott S."/>
            <person name="Godinez A."/>
            <person name="Nagaraj S."/>
            <person name="Vyas G."/>
            <person name="Aluvathingal J."/>
            <person name="Nadendla S."/>
            <person name="Geyer C."/>
            <person name="Nandy P."/>
            <person name="Hobson J."/>
            <person name="Sichtig H."/>
        </authorList>
    </citation>
    <scope>NUCLEOTIDE SEQUENCE</scope>
    <source>
        <strain evidence="2">FDAARGOS_252</strain>
    </source>
</reference>
<sequence length="174" mass="19972">MPIEIERKFLLANEGWRDAVVRSTRLRDGILAFYDGRKVRIRLYDDKATLTIKGPRKGLARHEFEYEIPLPDGLVLLEQHCKGEVVEKTRHHIPALGHEWVVDEYHGLLDGVILAEVELPSEGARLDLPAWVGKEVTGVDKYRKITMVKARRRKLRDAARRAGKHAAKQPDRAR</sequence>
<dbReference type="InterPro" id="IPR023577">
    <property type="entry name" value="CYTH_domain"/>
</dbReference>
<gene>
    <name evidence="2" type="ORF">A6J80_19940</name>
</gene>
<dbReference type="KEGG" id="pye:A6J80_19940"/>
<evidence type="ECO:0000313" key="3">
    <source>
        <dbReference type="Proteomes" id="UP000191257"/>
    </source>
</evidence>
<dbReference type="PROSITE" id="PS51707">
    <property type="entry name" value="CYTH"/>
    <property type="match status" value="1"/>
</dbReference>
<proteinExistence type="predicted"/>
<dbReference type="Gene3D" id="2.40.320.10">
    <property type="entry name" value="Hypothetical Protein Pfu-838710-001"/>
    <property type="match status" value="1"/>
</dbReference>
<accession>A0A1V0GWZ1</accession>
<dbReference type="RefSeq" id="WP_080622695.1">
    <property type="nucleotide sequence ID" value="NZ_CAWMZI010000001.1"/>
</dbReference>
<dbReference type="SMART" id="SM01118">
    <property type="entry name" value="CYTH"/>
    <property type="match status" value="1"/>
</dbReference>
<dbReference type="eggNOG" id="COG2954">
    <property type="taxonomic scope" value="Bacteria"/>
</dbReference>
<dbReference type="SUPFAM" id="SSF55154">
    <property type="entry name" value="CYTH-like phosphatases"/>
    <property type="match status" value="1"/>
</dbReference>
<dbReference type="AlphaFoldDB" id="A0A1V0GWZ1"/>
<dbReference type="PIRSF" id="PIRSF016487">
    <property type="entry name" value="CYTH_UCP016487"/>
    <property type="match status" value="1"/>
</dbReference>
<dbReference type="CDD" id="cd07891">
    <property type="entry name" value="CYTH-like_CthTTM-like_1"/>
    <property type="match status" value="1"/>
</dbReference>
<name>A0A1V0GWZ1_9RHOB</name>
<protein>
    <submittedName>
        <fullName evidence="2">CYTH domain-containing protein</fullName>
    </submittedName>
</protein>
<evidence type="ECO:0000313" key="2">
    <source>
        <dbReference type="EMBL" id="ARC38332.1"/>
    </source>
</evidence>
<dbReference type="Pfam" id="PF01928">
    <property type="entry name" value="CYTH"/>
    <property type="match status" value="1"/>
</dbReference>
<evidence type="ECO:0000259" key="1">
    <source>
        <dbReference type="PROSITE" id="PS51707"/>
    </source>
</evidence>
<dbReference type="PANTHER" id="PTHR40114">
    <property type="entry name" value="SLR0698 PROTEIN"/>
    <property type="match status" value="1"/>
</dbReference>